<keyword evidence="6" id="KW-0472">Membrane</keyword>
<keyword evidence="2 5" id="KW-0547">Nucleotide-binding</keyword>
<evidence type="ECO:0000256" key="3">
    <source>
        <dbReference type="ARBA" id="ARBA00022777"/>
    </source>
</evidence>
<name>A0A956SG51_UNCEI</name>
<gene>
    <name evidence="8" type="ORF">KDA27_26615</name>
</gene>
<accession>A0A956SG51</accession>
<dbReference type="Pfam" id="PF00069">
    <property type="entry name" value="Pkinase"/>
    <property type="match status" value="1"/>
</dbReference>
<sequence length="832" mass="90401">MDPGLYHRARELFLEVLDLVPDDRVERIRVQCAGEPALQALVLSLLAGHEAGGDSIEGGLLARALEPEFRSFPLPKRVGRFELGAEIGRGGMGVVFRAEDPARGEEVAVKLLRPELVSDTTLRRFEREAAALSQLEHSGIVRHIEVGTYASGDMDVPYLAMEWVDGMSILAHAASTRLTAALRLTLLVEVAEAMTFAHSRGFVHRDLKPANILIDSSGQPRVLDFGIASDLGVDTTRLTSTGQVMGTVSYMSPEQAAGKASAVDGRTDVWALAKIGFELLAEAPPFDVPATSMGDAFAAVLSARPSLLGDVAAQYRGTPIERVLRRALEPAREDRYASMSDFLYDLKLAQVGMAPEIAGRGRASRALRRLRRSRTRLALVGVALALIVVAVVQGVGMLQRSRAEVRDIDARYEALYQVVDEAEQLFAEGGRSEDRVTAAIAKFEEAKDLLRFLPERPERQVLFRLVFFRLGTTHMVRAGRNHSYDDLLAASQALEWCLAVAPSPEGFAAVAALDSTHTWRQAAIDESPIPLFATASGVYRDLARYRTPRAYLSRAKELDLLGFQALAEFNGWTFRDPLSLPGRGLQFLLLHSQARNLLMEADLTGDASFVDEALLYLRKAAITVGDAPSPRGSILASIGDAYALRGRLTQSAADFDSAEVRRIEVLGLAPESRSRVLHGWRCLAAAEGRLDRAETLNAALVEPVEVGRWVEKAGQIVAADADSVGLSEVAVVRAKLVRVTWSSCSELELAADLLSGAQTPLRSAGLSLASARVAFEEAKTLAMLASCPTDPTSRAAAGVEARIRIREVLESVHPDDWPRLHREAYSVLAELE</sequence>
<evidence type="ECO:0000259" key="7">
    <source>
        <dbReference type="PROSITE" id="PS50011"/>
    </source>
</evidence>
<evidence type="ECO:0000313" key="9">
    <source>
        <dbReference type="Proteomes" id="UP000739538"/>
    </source>
</evidence>
<dbReference type="InterPro" id="IPR000719">
    <property type="entry name" value="Prot_kinase_dom"/>
</dbReference>
<feature type="transmembrane region" description="Helical" evidence="6">
    <location>
        <begin position="377"/>
        <end position="398"/>
    </location>
</feature>
<dbReference type="EMBL" id="JAGQHS010000333">
    <property type="protein sequence ID" value="MCA9759395.1"/>
    <property type="molecule type" value="Genomic_DNA"/>
</dbReference>
<reference evidence="8" key="1">
    <citation type="submission" date="2020-04" db="EMBL/GenBank/DDBJ databases">
        <authorList>
            <person name="Zhang T."/>
        </authorList>
    </citation>
    <scope>NUCLEOTIDE SEQUENCE</scope>
    <source>
        <strain evidence="8">HKST-UBA02</strain>
    </source>
</reference>
<dbReference type="PANTHER" id="PTHR43289">
    <property type="entry name" value="MITOGEN-ACTIVATED PROTEIN KINASE KINASE KINASE 20-RELATED"/>
    <property type="match status" value="1"/>
</dbReference>
<dbReference type="PROSITE" id="PS00107">
    <property type="entry name" value="PROTEIN_KINASE_ATP"/>
    <property type="match status" value="1"/>
</dbReference>
<dbReference type="Gene3D" id="1.10.510.10">
    <property type="entry name" value="Transferase(Phosphotransferase) domain 1"/>
    <property type="match status" value="1"/>
</dbReference>
<evidence type="ECO:0000256" key="4">
    <source>
        <dbReference type="ARBA" id="ARBA00022840"/>
    </source>
</evidence>
<dbReference type="PROSITE" id="PS00108">
    <property type="entry name" value="PROTEIN_KINASE_ST"/>
    <property type="match status" value="1"/>
</dbReference>
<evidence type="ECO:0000256" key="6">
    <source>
        <dbReference type="SAM" id="Phobius"/>
    </source>
</evidence>
<dbReference type="SUPFAM" id="SSF56112">
    <property type="entry name" value="Protein kinase-like (PK-like)"/>
    <property type="match status" value="1"/>
</dbReference>
<dbReference type="Proteomes" id="UP000739538">
    <property type="component" value="Unassembled WGS sequence"/>
</dbReference>
<comment type="caution">
    <text evidence="8">The sequence shown here is derived from an EMBL/GenBank/DDBJ whole genome shotgun (WGS) entry which is preliminary data.</text>
</comment>
<keyword evidence="6" id="KW-1133">Transmembrane helix</keyword>
<dbReference type="AlphaFoldDB" id="A0A956SG51"/>
<keyword evidence="3 8" id="KW-0418">Kinase</keyword>
<evidence type="ECO:0000313" key="8">
    <source>
        <dbReference type="EMBL" id="MCA9759395.1"/>
    </source>
</evidence>
<dbReference type="InterPro" id="IPR017441">
    <property type="entry name" value="Protein_kinase_ATP_BS"/>
</dbReference>
<dbReference type="PANTHER" id="PTHR43289:SF6">
    <property type="entry name" value="SERINE_THREONINE-PROTEIN KINASE NEKL-3"/>
    <property type="match status" value="1"/>
</dbReference>
<dbReference type="Gene3D" id="3.30.200.20">
    <property type="entry name" value="Phosphorylase Kinase, domain 1"/>
    <property type="match status" value="1"/>
</dbReference>
<dbReference type="GO" id="GO:0005524">
    <property type="term" value="F:ATP binding"/>
    <property type="evidence" value="ECO:0007669"/>
    <property type="project" value="UniProtKB-UniRule"/>
</dbReference>
<keyword evidence="6" id="KW-0812">Transmembrane</keyword>
<evidence type="ECO:0000256" key="2">
    <source>
        <dbReference type="ARBA" id="ARBA00022741"/>
    </source>
</evidence>
<keyword evidence="1" id="KW-0808">Transferase</keyword>
<proteinExistence type="predicted"/>
<dbReference type="InterPro" id="IPR011009">
    <property type="entry name" value="Kinase-like_dom_sf"/>
</dbReference>
<reference evidence="8" key="2">
    <citation type="journal article" date="2021" name="Microbiome">
        <title>Successional dynamics and alternative stable states in a saline activated sludge microbial community over 9 years.</title>
        <authorList>
            <person name="Wang Y."/>
            <person name="Ye J."/>
            <person name="Ju F."/>
            <person name="Liu L."/>
            <person name="Boyd J.A."/>
            <person name="Deng Y."/>
            <person name="Parks D.H."/>
            <person name="Jiang X."/>
            <person name="Yin X."/>
            <person name="Woodcroft B.J."/>
            <person name="Tyson G.W."/>
            <person name="Hugenholtz P."/>
            <person name="Polz M.F."/>
            <person name="Zhang T."/>
        </authorList>
    </citation>
    <scope>NUCLEOTIDE SEQUENCE</scope>
    <source>
        <strain evidence="8">HKST-UBA02</strain>
    </source>
</reference>
<feature type="binding site" evidence="5">
    <location>
        <position position="110"/>
    </location>
    <ligand>
        <name>ATP</name>
        <dbReference type="ChEBI" id="CHEBI:30616"/>
    </ligand>
</feature>
<keyword evidence="4 5" id="KW-0067">ATP-binding</keyword>
<dbReference type="SMART" id="SM00220">
    <property type="entry name" value="S_TKc"/>
    <property type="match status" value="1"/>
</dbReference>
<dbReference type="PROSITE" id="PS50011">
    <property type="entry name" value="PROTEIN_KINASE_DOM"/>
    <property type="match status" value="1"/>
</dbReference>
<dbReference type="CDD" id="cd14014">
    <property type="entry name" value="STKc_PknB_like"/>
    <property type="match status" value="1"/>
</dbReference>
<evidence type="ECO:0000256" key="1">
    <source>
        <dbReference type="ARBA" id="ARBA00022679"/>
    </source>
</evidence>
<feature type="domain" description="Protein kinase" evidence="7">
    <location>
        <begin position="81"/>
        <end position="348"/>
    </location>
</feature>
<organism evidence="8 9">
    <name type="scientific">Eiseniibacteriota bacterium</name>
    <dbReference type="NCBI Taxonomy" id="2212470"/>
    <lineage>
        <taxon>Bacteria</taxon>
        <taxon>Candidatus Eiseniibacteriota</taxon>
    </lineage>
</organism>
<dbReference type="InterPro" id="IPR008271">
    <property type="entry name" value="Ser/Thr_kinase_AS"/>
</dbReference>
<dbReference type="GO" id="GO:0004674">
    <property type="term" value="F:protein serine/threonine kinase activity"/>
    <property type="evidence" value="ECO:0007669"/>
    <property type="project" value="TreeGrafter"/>
</dbReference>
<evidence type="ECO:0000256" key="5">
    <source>
        <dbReference type="PROSITE-ProRule" id="PRU10141"/>
    </source>
</evidence>
<protein>
    <submittedName>
        <fullName evidence="8">Protein kinase</fullName>
    </submittedName>
</protein>